<evidence type="ECO:0000259" key="3">
    <source>
        <dbReference type="PROSITE" id="PS50883"/>
    </source>
</evidence>
<feature type="domain" description="PAC" evidence="2">
    <location>
        <begin position="72"/>
        <end position="124"/>
    </location>
</feature>
<protein>
    <recommendedName>
        <fullName evidence="7">GGDEF domain-containing protein</fullName>
    </recommendedName>
</protein>
<dbReference type="InterPro" id="IPR035965">
    <property type="entry name" value="PAS-like_dom_sf"/>
</dbReference>
<feature type="domain" description="PAS" evidence="1">
    <location>
        <begin position="1"/>
        <end position="45"/>
    </location>
</feature>
<evidence type="ECO:0008006" key="7">
    <source>
        <dbReference type="Google" id="ProtNLM"/>
    </source>
</evidence>
<reference evidence="5 6" key="1">
    <citation type="submission" date="2016-09" db="EMBL/GenBank/DDBJ databases">
        <title>Complete genome sequence of the Lysinibacillus sphaericus LMG 22257, a specie of Bacillus with ureolytic activity that can effectively biodeposit calcium carbonate.</title>
        <authorList>
            <person name="Yan W."/>
        </authorList>
    </citation>
    <scope>NUCLEOTIDE SEQUENCE [LARGE SCALE GENOMIC DNA]</scope>
    <source>
        <strain evidence="5 6">LMG 22257</strain>
    </source>
</reference>
<dbReference type="AlphaFoldDB" id="A0A1D8JK22"/>
<dbReference type="InterPro" id="IPR052155">
    <property type="entry name" value="Biofilm_reg_signaling"/>
</dbReference>
<dbReference type="InterPro" id="IPR000700">
    <property type="entry name" value="PAS-assoc_C"/>
</dbReference>
<dbReference type="Gene3D" id="3.20.20.450">
    <property type="entry name" value="EAL domain"/>
    <property type="match status" value="1"/>
</dbReference>
<dbReference type="PROSITE" id="PS50887">
    <property type="entry name" value="GGDEF"/>
    <property type="match status" value="1"/>
</dbReference>
<evidence type="ECO:0000259" key="2">
    <source>
        <dbReference type="PROSITE" id="PS50113"/>
    </source>
</evidence>
<gene>
    <name evidence="5" type="ORF">BI350_02355</name>
</gene>
<dbReference type="SMART" id="SM00052">
    <property type="entry name" value="EAL"/>
    <property type="match status" value="1"/>
</dbReference>
<proteinExistence type="predicted"/>
<dbReference type="Pfam" id="PF00990">
    <property type="entry name" value="GGDEF"/>
    <property type="match status" value="1"/>
</dbReference>
<dbReference type="SUPFAM" id="SSF141868">
    <property type="entry name" value="EAL domain-like"/>
    <property type="match status" value="1"/>
</dbReference>
<dbReference type="SMART" id="SM00086">
    <property type="entry name" value="PAC"/>
    <property type="match status" value="1"/>
</dbReference>
<dbReference type="InterPro" id="IPR000160">
    <property type="entry name" value="GGDEF_dom"/>
</dbReference>
<dbReference type="NCBIfam" id="TIGR00254">
    <property type="entry name" value="GGDEF"/>
    <property type="match status" value="1"/>
</dbReference>
<dbReference type="CDD" id="cd01949">
    <property type="entry name" value="GGDEF"/>
    <property type="match status" value="1"/>
</dbReference>
<accession>A0A1D8JK22</accession>
<dbReference type="Gene3D" id="3.30.450.20">
    <property type="entry name" value="PAS domain"/>
    <property type="match status" value="1"/>
</dbReference>
<evidence type="ECO:0000313" key="5">
    <source>
        <dbReference type="EMBL" id="AOV09042.1"/>
    </source>
</evidence>
<dbReference type="SUPFAM" id="SSF55785">
    <property type="entry name" value="PYP-like sensor domain (PAS domain)"/>
    <property type="match status" value="1"/>
</dbReference>
<dbReference type="EMBL" id="CP017560">
    <property type="protein sequence ID" value="AOV09042.1"/>
    <property type="molecule type" value="Genomic_DNA"/>
</dbReference>
<dbReference type="KEGG" id="surl:BI350_02355"/>
<dbReference type="Pfam" id="PF00563">
    <property type="entry name" value="EAL"/>
    <property type="match status" value="1"/>
</dbReference>
<dbReference type="Pfam" id="PF13426">
    <property type="entry name" value="PAS_9"/>
    <property type="match status" value="1"/>
</dbReference>
<dbReference type="CDD" id="cd00130">
    <property type="entry name" value="PAS"/>
    <property type="match status" value="1"/>
</dbReference>
<dbReference type="InterPro" id="IPR001633">
    <property type="entry name" value="EAL_dom"/>
</dbReference>
<keyword evidence="6" id="KW-1185">Reference proteome</keyword>
<dbReference type="PROSITE" id="PS50112">
    <property type="entry name" value="PAS"/>
    <property type="match status" value="1"/>
</dbReference>
<dbReference type="SMART" id="SM00267">
    <property type="entry name" value="GGDEF"/>
    <property type="match status" value="1"/>
</dbReference>
<dbReference type="PANTHER" id="PTHR44757:SF2">
    <property type="entry name" value="BIOFILM ARCHITECTURE MAINTENANCE PROTEIN MBAA"/>
    <property type="match status" value="1"/>
</dbReference>
<dbReference type="InterPro" id="IPR035919">
    <property type="entry name" value="EAL_sf"/>
</dbReference>
<dbReference type="PROSITE" id="PS50883">
    <property type="entry name" value="EAL"/>
    <property type="match status" value="1"/>
</dbReference>
<dbReference type="Gene3D" id="3.30.70.270">
    <property type="match status" value="1"/>
</dbReference>
<dbReference type="PROSITE" id="PS50113">
    <property type="entry name" value="PAC"/>
    <property type="match status" value="1"/>
</dbReference>
<sequence length="553" mass="62988">MQDILYALNQSAVVAITDRTGKIIYVNEKFTEMSQYTSNELLGTNHSIVNSGHHSKDFFKEMWRTIGRGRVWHGEIRNRRKDGSCYWVDTTIVPFLNEKGIPYQYVSIRYDITARKEGEEMIRHLAYNDQLTDLPNRLYFRRKLLEAVSKAKEDNGKVVVVNLNIDRLRFVNDSYGYESGDYVLSVVAERLKNTLPKDCVISRLAGDEFAFVFQGIESMDQIELIIANVQEVIQQPIKILGSFHTLSSSAGMAFYPEHATEASELSSKAYRALLETKRRGGGGYKIYEPGTIKKSIERMVLENELSKSIELGHFHLDYQPKFNLPTNDLMGVEALVRWDHPDLGRIPPNQFIEMAEETRLIIPLGKWILKQACRQARKWEKQGYYYSMAVNVSAVQLADPDFLAIVKNVLKEEGNDPSLLELELTESVLGNQAEILEVVEEIRKLGVKIAIDDFGTGYSSFSYINELPIDTLKIDRSFIRDLDTKVENSAIVEAILSIAKTVGLNVVAEGIEQQEQLTILKRLGCQQGQGYFYSKPTEAIECEKYMKINSRSE</sequence>
<dbReference type="Proteomes" id="UP000185746">
    <property type="component" value="Chromosome"/>
</dbReference>
<dbReference type="CDD" id="cd01948">
    <property type="entry name" value="EAL"/>
    <property type="match status" value="1"/>
</dbReference>
<dbReference type="InterPro" id="IPR000014">
    <property type="entry name" value="PAS"/>
</dbReference>
<dbReference type="InterPro" id="IPR029787">
    <property type="entry name" value="Nucleotide_cyclase"/>
</dbReference>
<name>A0A1D8JK22_9BACL</name>
<feature type="domain" description="EAL" evidence="3">
    <location>
        <begin position="298"/>
        <end position="550"/>
    </location>
</feature>
<dbReference type="PANTHER" id="PTHR44757">
    <property type="entry name" value="DIGUANYLATE CYCLASE DGCP"/>
    <property type="match status" value="1"/>
</dbReference>
<dbReference type="InterPro" id="IPR043128">
    <property type="entry name" value="Rev_trsase/Diguanyl_cyclase"/>
</dbReference>
<feature type="domain" description="GGDEF" evidence="4">
    <location>
        <begin position="156"/>
        <end position="289"/>
    </location>
</feature>
<evidence type="ECO:0000259" key="1">
    <source>
        <dbReference type="PROSITE" id="PS50112"/>
    </source>
</evidence>
<dbReference type="SUPFAM" id="SSF55073">
    <property type="entry name" value="Nucleotide cyclase"/>
    <property type="match status" value="1"/>
</dbReference>
<organism evidence="5 6">
    <name type="scientific">Sporosarcina ureilytica</name>
    <dbReference type="NCBI Taxonomy" id="298596"/>
    <lineage>
        <taxon>Bacteria</taxon>
        <taxon>Bacillati</taxon>
        <taxon>Bacillota</taxon>
        <taxon>Bacilli</taxon>
        <taxon>Bacillales</taxon>
        <taxon>Caryophanaceae</taxon>
        <taxon>Sporosarcina</taxon>
    </lineage>
</organism>
<dbReference type="InterPro" id="IPR001610">
    <property type="entry name" value="PAC"/>
</dbReference>
<evidence type="ECO:0000313" key="6">
    <source>
        <dbReference type="Proteomes" id="UP000185746"/>
    </source>
</evidence>
<dbReference type="NCBIfam" id="TIGR00229">
    <property type="entry name" value="sensory_box"/>
    <property type="match status" value="1"/>
</dbReference>
<evidence type="ECO:0000259" key="4">
    <source>
        <dbReference type="PROSITE" id="PS50887"/>
    </source>
</evidence>